<dbReference type="SUPFAM" id="SSF52540">
    <property type="entry name" value="P-loop containing nucleoside triphosphate hydrolases"/>
    <property type="match status" value="1"/>
</dbReference>
<dbReference type="SUPFAM" id="SSF48452">
    <property type="entry name" value="TPR-like"/>
    <property type="match status" value="1"/>
</dbReference>
<feature type="domain" description="NB-ARC" evidence="2">
    <location>
        <begin position="61"/>
        <end position="191"/>
    </location>
</feature>
<dbReference type="InterPro" id="IPR019734">
    <property type="entry name" value="TPR_rpt"/>
</dbReference>
<dbReference type="AlphaFoldDB" id="A0A917JN19"/>
<dbReference type="InterPro" id="IPR011990">
    <property type="entry name" value="TPR-like_helical_dom_sf"/>
</dbReference>
<evidence type="ECO:0000313" key="4">
    <source>
        <dbReference type="Proteomes" id="UP000597989"/>
    </source>
</evidence>
<evidence type="ECO:0000256" key="1">
    <source>
        <dbReference type="PROSITE-ProRule" id="PRU00339"/>
    </source>
</evidence>
<dbReference type="Gene3D" id="3.40.50.300">
    <property type="entry name" value="P-loop containing nucleotide triphosphate hydrolases"/>
    <property type="match status" value="1"/>
</dbReference>
<dbReference type="PANTHER" id="PTHR47691:SF3">
    <property type="entry name" value="HTH-TYPE TRANSCRIPTIONAL REGULATOR RV0890C-RELATED"/>
    <property type="match status" value="1"/>
</dbReference>
<accession>A0A917JN19</accession>
<feature type="repeat" description="TPR" evidence="1">
    <location>
        <begin position="484"/>
        <end position="517"/>
    </location>
</feature>
<keyword evidence="1" id="KW-0802">TPR repeat</keyword>
<dbReference type="Pfam" id="PF00931">
    <property type="entry name" value="NB-ARC"/>
    <property type="match status" value="1"/>
</dbReference>
<dbReference type="InterPro" id="IPR027417">
    <property type="entry name" value="P-loop_NTPase"/>
</dbReference>
<evidence type="ECO:0000313" key="3">
    <source>
        <dbReference type="EMBL" id="GGI76297.1"/>
    </source>
</evidence>
<sequence>MDAWQNGNSGSVDGNLIQAGRIDQLLMQFGGHREPPVPDMLTLDPRHLGFTNRTAELHELDRLWREAEQAGAPLVVVLSGMPGIGKTLTALRWAHRMREEFPGGIFVGDLHGSDPAGARTPAEVLGTFLGRLGLSGPALPSTEEERGAAFREITAYRRILVVLDDAATAAQVRALLPSSPTSAVLVTSRRELTFLASGIRSLPLAPFEEDAAVELLTEALGNGAAAEQHALRKLSEACGRHPMALQVLATQLGDRTSISSYVDRVAPDLLRRLEVDGENPVAGAFEVGYRALSADQQHAYRLLGCHPGSEFTVAAAAALLDRRVHDAEDLLRALRRTHLVVPAAPGRYGMHALLRQHARSKLTSDDDAQSALRRLVEHYHDFAMARDVVLSKRRRLSTRYEAVVAAHRGEGAVQRALDELEAEREALIALVGIAVEVGAPDRAWQLCETLFPFLNDRNHFADLLEIQEVGVRAAEAAGDERALVRMHSQYGSAHFAVGEYDAAEQQFDRSAEIAERNDDAWGQQSATEWRGLIHERRGDLDAALACFEGSKEIIETRFEPGRQRRPLALYRMHSGRVLTRAGRAAEAVPRLREAFETFSEFEEAANSGKVALSLAEALLQRHEQVDASMWARRALDLCRAARMPADQAAALELLAELSARNGDEQGAAARRREAAEILTVLGNRRARALLRGGGDFSGDRPTPGGR</sequence>
<dbReference type="EMBL" id="BMMT01000002">
    <property type="protein sequence ID" value="GGI76297.1"/>
    <property type="molecule type" value="Genomic_DNA"/>
</dbReference>
<name>A0A917JN19_9PSEU</name>
<organism evidence="3 4">
    <name type="scientific">Saccharopolyspora thermophila</name>
    <dbReference type="NCBI Taxonomy" id="89367"/>
    <lineage>
        <taxon>Bacteria</taxon>
        <taxon>Bacillati</taxon>
        <taxon>Actinomycetota</taxon>
        <taxon>Actinomycetes</taxon>
        <taxon>Pseudonocardiales</taxon>
        <taxon>Pseudonocardiaceae</taxon>
        <taxon>Saccharopolyspora</taxon>
    </lineage>
</organism>
<proteinExistence type="predicted"/>
<gene>
    <name evidence="3" type="ORF">GCM10011581_11720</name>
</gene>
<dbReference type="Gene3D" id="1.25.40.10">
    <property type="entry name" value="Tetratricopeptide repeat domain"/>
    <property type="match status" value="2"/>
</dbReference>
<comment type="caution">
    <text evidence="3">The sequence shown here is derived from an EMBL/GenBank/DDBJ whole genome shotgun (WGS) entry which is preliminary data.</text>
</comment>
<protein>
    <recommendedName>
        <fullName evidence="2">NB-ARC domain-containing protein</fullName>
    </recommendedName>
</protein>
<dbReference type="InterPro" id="IPR002182">
    <property type="entry name" value="NB-ARC"/>
</dbReference>
<dbReference type="PRINTS" id="PR00364">
    <property type="entry name" value="DISEASERSIST"/>
</dbReference>
<reference evidence="3 4" key="1">
    <citation type="journal article" date="2014" name="Int. J. Syst. Evol. Microbiol.">
        <title>Complete genome sequence of Corynebacterium casei LMG S-19264T (=DSM 44701T), isolated from a smear-ripened cheese.</title>
        <authorList>
            <consortium name="US DOE Joint Genome Institute (JGI-PGF)"/>
            <person name="Walter F."/>
            <person name="Albersmeier A."/>
            <person name="Kalinowski J."/>
            <person name="Ruckert C."/>
        </authorList>
    </citation>
    <scope>NUCLEOTIDE SEQUENCE [LARGE SCALE GENOMIC DNA]</scope>
    <source>
        <strain evidence="3 4">CGMCC 4.7206</strain>
    </source>
</reference>
<dbReference type="Proteomes" id="UP000597989">
    <property type="component" value="Unassembled WGS sequence"/>
</dbReference>
<evidence type="ECO:0000259" key="2">
    <source>
        <dbReference type="Pfam" id="PF00931"/>
    </source>
</evidence>
<dbReference type="RefSeq" id="WP_188986189.1">
    <property type="nucleotide sequence ID" value="NZ_BMMT01000002.1"/>
</dbReference>
<dbReference type="GO" id="GO:0043531">
    <property type="term" value="F:ADP binding"/>
    <property type="evidence" value="ECO:0007669"/>
    <property type="project" value="InterPro"/>
</dbReference>
<dbReference type="PROSITE" id="PS50005">
    <property type="entry name" value="TPR"/>
    <property type="match status" value="1"/>
</dbReference>
<dbReference type="PANTHER" id="PTHR47691">
    <property type="entry name" value="REGULATOR-RELATED"/>
    <property type="match status" value="1"/>
</dbReference>